<dbReference type="InterPro" id="IPR001387">
    <property type="entry name" value="Cro/C1-type_HTH"/>
</dbReference>
<proteinExistence type="predicted"/>
<sequence>MADTRPSIARYLRERREAAGLTQAAMAVATGFPQTVIQDFEQGVVAPTSATLGRLFDALGVPVFFRDHIVSLTQASQFPETFGPVPSAPLPTDLRTLRGLAQPAWFQIVPTFDLVAANSAYLRLFPGLEPGDNILEWTMLNPEARQAVHEWHKEAHLMVYALRMMAPGLVPPERLDKIISACRSAPEWEQLWLTDVAPADIARQWIHVRDPARRELRRMTLNVFMSEFPRRPWWMYTLVPID</sequence>
<dbReference type="PANTHER" id="PTHR35010">
    <property type="entry name" value="BLL4672 PROTEIN-RELATED"/>
    <property type="match status" value="1"/>
</dbReference>
<dbReference type="PROSITE" id="PS50943">
    <property type="entry name" value="HTH_CROC1"/>
    <property type="match status" value="1"/>
</dbReference>
<gene>
    <name evidence="2" type="ORF">OG563_11765</name>
</gene>
<dbReference type="Gene3D" id="3.30.450.180">
    <property type="match status" value="1"/>
</dbReference>
<evidence type="ECO:0000313" key="3">
    <source>
        <dbReference type="Proteomes" id="UP001432062"/>
    </source>
</evidence>
<dbReference type="Pfam" id="PF13560">
    <property type="entry name" value="HTH_31"/>
    <property type="match status" value="1"/>
</dbReference>
<dbReference type="Pfam" id="PF17765">
    <property type="entry name" value="MLTR_LBD"/>
    <property type="match status" value="1"/>
</dbReference>
<reference evidence="2" key="1">
    <citation type="submission" date="2022-10" db="EMBL/GenBank/DDBJ databases">
        <title>The complete genomes of actinobacterial strains from the NBC collection.</title>
        <authorList>
            <person name="Joergensen T.S."/>
            <person name="Alvarez Arevalo M."/>
            <person name="Sterndorff E.B."/>
            <person name="Faurdal D."/>
            <person name="Vuksanovic O."/>
            <person name="Mourched A.-S."/>
            <person name="Charusanti P."/>
            <person name="Shaw S."/>
            <person name="Blin K."/>
            <person name="Weber T."/>
        </authorList>
    </citation>
    <scope>NUCLEOTIDE SEQUENCE</scope>
    <source>
        <strain evidence="2">NBC_01482</strain>
    </source>
</reference>
<dbReference type="CDD" id="cd00093">
    <property type="entry name" value="HTH_XRE"/>
    <property type="match status" value="1"/>
</dbReference>
<dbReference type="Proteomes" id="UP001432062">
    <property type="component" value="Chromosome"/>
</dbReference>
<keyword evidence="3" id="KW-1185">Reference proteome</keyword>
<evidence type="ECO:0000259" key="1">
    <source>
        <dbReference type="PROSITE" id="PS50943"/>
    </source>
</evidence>
<dbReference type="EMBL" id="CP109441">
    <property type="protein sequence ID" value="WUV48801.1"/>
    <property type="molecule type" value="Genomic_DNA"/>
</dbReference>
<dbReference type="InterPro" id="IPR041413">
    <property type="entry name" value="MLTR_LBD"/>
</dbReference>
<name>A0ABZ1Z412_9NOCA</name>
<dbReference type="SMART" id="SM00530">
    <property type="entry name" value="HTH_XRE"/>
    <property type="match status" value="1"/>
</dbReference>
<feature type="domain" description="HTH cro/C1-type" evidence="1">
    <location>
        <begin position="12"/>
        <end position="65"/>
    </location>
</feature>
<protein>
    <submittedName>
        <fullName evidence="2">Helix-turn-helix domain-containing protein</fullName>
    </submittedName>
</protein>
<evidence type="ECO:0000313" key="2">
    <source>
        <dbReference type="EMBL" id="WUV48801.1"/>
    </source>
</evidence>
<organism evidence="2 3">
    <name type="scientific">Nocardia vinacea</name>
    <dbReference type="NCBI Taxonomy" id="96468"/>
    <lineage>
        <taxon>Bacteria</taxon>
        <taxon>Bacillati</taxon>
        <taxon>Actinomycetota</taxon>
        <taxon>Actinomycetes</taxon>
        <taxon>Mycobacteriales</taxon>
        <taxon>Nocardiaceae</taxon>
        <taxon>Nocardia</taxon>
    </lineage>
</organism>
<dbReference type="SUPFAM" id="SSF47413">
    <property type="entry name" value="lambda repressor-like DNA-binding domains"/>
    <property type="match status" value="1"/>
</dbReference>
<accession>A0ABZ1Z412</accession>
<dbReference type="Gene3D" id="1.10.260.40">
    <property type="entry name" value="lambda repressor-like DNA-binding domains"/>
    <property type="match status" value="1"/>
</dbReference>
<dbReference type="InterPro" id="IPR010982">
    <property type="entry name" value="Lambda_DNA-bd_dom_sf"/>
</dbReference>
<dbReference type="RefSeq" id="WP_327093599.1">
    <property type="nucleotide sequence ID" value="NZ_CP109149.1"/>
</dbReference>